<dbReference type="PANTHER" id="PTHR32096:SF133">
    <property type="entry name" value="WRKY TRANSCRIPTION FACTOR 41-RELATED"/>
    <property type="match status" value="1"/>
</dbReference>
<dbReference type="PhylomeDB" id="A0A068UKB5"/>
<keyword evidence="5" id="KW-0539">Nucleus</keyword>
<evidence type="ECO:0000256" key="7">
    <source>
        <dbReference type="SAM" id="MobiDB-lite"/>
    </source>
</evidence>
<keyword evidence="2" id="KW-0805">Transcription regulation</keyword>
<evidence type="ECO:0000256" key="1">
    <source>
        <dbReference type="ARBA" id="ARBA00004123"/>
    </source>
</evidence>
<reference evidence="10" key="1">
    <citation type="journal article" date="2014" name="Science">
        <title>The coffee genome provides insight into the convergent evolution of caffeine biosynthesis.</title>
        <authorList>
            <person name="Denoeud F."/>
            <person name="Carretero-Paulet L."/>
            <person name="Dereeper A."/>
            <person name="Droc G."/>
            <person name="Guyot R."/>
            <person name="Pietrella M."/>
            <person name="Zheng C."/>
            <person name="Alberti A."/>
            <person name="Anthony F."/>
            <person name="Aprea G."/>
            <person name="Aury J.M."/>
            <person name="Bento P."/>
            <person name="Bernard M."/>
            <person name="Bocs S."/>
            <person name="Campa C."/>
            <person name="Cenci A."/>
            <person name="Combes M.C."/>
            <person name="Crouzillat D."/>
            <person name="Da Silva C."/>
            <person name="Daddiego L."/>
            <person name="De Bellis F."/>
            <person name="Dussert S."/>
            <person name="Garsmeur O."/>
            <person name="Gayraud T."/>
            <person name="Guignon V."/>
            <person name="Jahn K."/>
            <person name="Jamilloux V."/>
            <person name="Joet T."/>
            <person name="Labadie K."/>
            <person name="Lan T."/>
            <person name="Leclercq J."/>
            <person name="Lepelley M."/>
            <person name="Leroy T."/>
            <person name="Li L.T."/>
            <person name="Librado P."/>
            <person name="Lopez L."/>
            <person name="Munoz A."/>
            <person name="Noel B."/>
            <person name="Pallavicini A."/>
            <person name="Perrotta G."/>
            <person name="Poncet V."/>
            <person name="Pot D."/>
            <person name="Priyono X."/>
            <person name="Rigoreau M."/>
            <person name="Rouard M."/>
            <person name="Rozas J."/>
            <person name="Tranchant-Dubreuil C."/>
            <person name="VanBuren R."/>
            <person name="Zhang Q."/>
            <person name="Andrade A.C."/>
            <person name="Argout X."/>
            <person name="Bertrand B."/>
            <person name="de Kochko A."/>
            <person name="Graziosi G."/>
            <person name="Henry R.J."/>
            <person name="Jayarama X."/>
            <person name="Ming R."/>
            <person name="Nagai C."/>
            <person name="Rounsley S."/>
            <person name="Sankoff D."/>
            <person name="Giuliano G."/>
            <person name="Albert V.A."/>
            <person name="Wincker P."/>
            <person name="Lashermes P."/>
        </authorList>
    </citation>
    <scope>NUCLEOTIDE SEQUENCE [LARGE SCALE GENOMIC DNA]</scope>
    <source>
        <strain evidence="10">cv. DH200-94</strain>
    </source>
</reference>
<dbReference type="InterPro" id="IPR044810">
    <property type="entry name" value="WRKY_plant"/>
</dbReference>
<evidence type="ECO:0000256" key="6">
    <source>
        <dbReference type="ARBA" id="ARBA00060850"/>
    </source>
</evidence>
<dbReference type="PROSITE" id="PS50811">
    <property type="entry name" value="WRKY"/>
    <property type="match status" value="1"/>
</dbReference>
<feature type="region of interest" description="Disordered" evidence="7">
    <location>
        <begin position="70"/>
        <end position="111"/>
    </location>
</feature>
<dbReference type="Gene3D" id="2.20.25.80">
    <property type="entry name" value="WRKY domain"/>
    <property type="match status" value="1"/>
</dbReference>
<name>A0A068UKB5_COFCA</name>
<evidence type="ECO:0000256" key="2">
    <source>
        <dbReference type="ARBA" id="ARBA00023015"/>
    </source>
</evidence>
<evidence type="ECO:0000256" key="5">
    <source>
        <dbReference type="ARBA" id="ARBA00023242"/>
    </source>
</evidence>
<dbReference type="Gramene" id="CDP08702">
    <property type="protein sequence ID" value="CDP08702"/>
    <property type="gene ID" value="GSCOC_T00027761001"/>
</dbReference>
<dbReference type="Proteomes" id="UP000295252">
    <property type="component" value="Chromosome IV"/>
</dbReference>
<dbReference type="InterPro" id="IPR036576">
    <property type="entry name" value="WRKY_dom_sf"/>
</dbReference>
<dbReference type="PANTHER" id="PTHR32096">
    <property type="entry name" value="WRKY TRANSCRIPTION FACTOR 30-RELATED-RELATED"/>
    <property type="match status" value="1"/>
</dbReference>
<accession>A0A068UKB5</accession>
<keyword evidence="4" id="KW-0804">Transcription</keyword>
<dbReference type="InterPro" id="IPR003657">
    <property type="entry name" value="WRKY_dom"/>
</dbReference>
<sequence>MEKVNPSDQKNLIIELSQGREMANELRKQLDPVTSPATCEALVEKIVSTYDKALAMLTWRVLKEVETLPETGRKESPPFHSPVLTTPITEGSNSSGFSKDQECNKDASRKRKTLPKWSDNVRVCSASGLEGHVDDGHSWRKYGQKDILGANFPRAYYRCTHRNSRGCLATKQVQRSDEDPAVFEVTYIGRHSCIQAANSGSAIRSDGKEMRKPKKARSLEREGGNQMGAEQTPQHLGQGLKVETEVSKTKEEIFRSFSFSFKGVGSDILESQFFSDVMKDCDMMGGSSPTFLSPTTSESNYFSSSCQMDNNFGIDNILQTSESDLTDMISTPTSVISSSPFGDHDFSIDQVDFDTSFTLDDDLAYFN</sequence>
<dbReference type="SUPFAM" id="SSF118290">
    <property type="entry name" value="WRKY DNA-binding domain"/>
    <property type="match status" value="1"/>
</dbReference>
<dbReference type="GO" id="GO:0000976">
    <property type="term" value="F:transcription cis-regulatory region binding"/>
    <property type="evidence" value="ECO:0007669"/>
    <property type="project" value="TreeGrafter"/>
</dbReference>
<dbReference type="GO" id="GO:0042542">
    <property type="term" value="P:response to hydrogen peroxide"/>
    <property type="evidence" value="ECO:0007669"/>
    <property type="project" value="UniProtKB-ARBA"/>
</dbReference>
<dbReference type="FunFam" id="2.20.25.80:FF:000009">
    <property type="entry name" value="WRKY transcription factor 53"/>
    <property type="match status" value="1"/>
</dbReference>
<evidence type="ECO:0000259" key="8">
    <source>
        <dbReference type="PROSITE" id="PS50811"/>
    </source>
</evidence>
<dbReference type="GO" id="GO:0009751">
    <property type="term" value="P:response to salicylic acid"/>
    <property type="evidence" value="ECO:0007669"/>
    <property type="project" value="UniProtKB-ARBA"/>
</dbReference>
<protein>
    <recommendedName>
        <fullName evidence="8">WRKY domain-containing protein</fullName>
    </recommendedName>
</protein>
<dbReference type="InParanoid" id="A0A068UKB5"/>
<dbReference type="EMBL" id="HG739119">
    <property type="protein sequence ID" value="CDP08702.1"/>
    <property type="molecule type" value="Genomic_DNA"/>
</dbReference>
<keyword evidence="10" id="KW-1185">Reference proteome</keyword>
<feature type="region of interest" description="Disordered" evidence="7">
    <location>
        <begin position="200"/>
        <end position="237"/>
    </location>
</feature>
<dbReference type="GO" id="GO:0003700">
    <property type="term" value="F:DNA-binding transcription factor activity"/>
    <property type="evidence" value="ECO:0007669"/>
    <property type="project" value="InterPro"/>
</dbReference>
<evidence type="ECO:0000313" key="9">
    <source>
        <dbReference type="EMBL" id="CDP08702.1"/>
    </source>
</evidence>
<comment type="similarity">
    <text evidence="6">Belongs to the WRKY group III family.</text>
</comment>
<comment type="subcellular location">
    <subcellularLocation>
        <location evidence="1">Nucleus</location>
    </subcellularLocation>
</comment>
<feature type="compositionally biased region" description="Polar residues" evidence="7">
    <location>
        <begin position="83"/>
        <end position="98"/>
    </location>
</feature>
<evidence type="ECO:0000313" key="10">
    <source>
        <dbReference type="Proteomes" id="UP000295252"/>
    </source>
</evidence>
<dbReference type="Pfam" id="PF03106">
    <property type="entry name" value="WRKY"/>
    <property type="match status" value="1"/>
</dbReference>
<dbReference type="SMART" id="SM00774">
    <property type="entry name" value="WRKY"/>
    <property type="match status" value="1"/>
</dbReference>
<proteinExistence type="inferred from homology"/>
<evidence type="ECO:0000256" key="3">
    <source>
        <dbReference type="ARBA" id="ARBA00023125"/>
    </source>
</evidence>
<keyword evidence="3" id="KW-0238">DNA-binding</keyword>
<feature type="domain" description="WRKY" evidence="8">
    <location>
        <begin position="128"/>
        <end position="192"/>
    </location>
</feature>
<dbReference type="GO" id="GO:0010193">
    <property type="term" value="P:response to ozone"/>
    <property type="evidence" value="ECO:0007669"/>
    <property type="project" value="UniProtKB-ARBA"/>
</dbReference>
<organism evidence="9 10">
    <name type="scientific">Coffea canephora</name>
    <name type="common">Robusta coffee</name>
    <dbReference type="NCBI Taxonomy" id="49390"/>
    <lineage>
        <taxon>Eukaryota</taxon>
        <taxon>Viridiplantae</taxon>
        <taxon>Streptophyta</taxon>
        <taxon>Embryophyta</taxon>
        <taxon>Tracheophyta</taxon>
        <taxon>Spermatophyta</taxon>
        <taxon>Magnoliopsida</taxon>
        <taxon>eudicotyledons</taxon>
        <taxon>Gunneridae</taxon>
        <taxon>Pentapetalae</taxon>
        <taxon>asterids</taxon>
        <taxon>lamiids</taxon>
        <taxon>Gentianales</taxon>
        <taxon>Rubiaceae</taxon>
        <taxon>Ixoroideae</taxon>
        <taxon>Gardenieae complex</taxon>
        <taxon>Bertiereae - Coffeeae clade</taxon>
        <taxon>Coffeeae</taxon>
        <taxon>Coffea</taxon>
    </lineage>
</organism>
<dbReference type="OMA" id="HTCIQAN"/>
<dbReference type="GO" id="GO:0005634">
    <property type="term" value="C:nucleus"/>
    <property type="evidence" value="ECO:0007669"/>
    <property type="project" value="UniProtKB-SubCell"/>
</dbReference>
<evidence type="ECO:0000256" key="4">
    <source>
        <dbReference type="ARBA" id="ARBA00023163"/>
    </source>
</evidence>
<dbReference type="GO" id="GO:0010150">
    <property type="term" value="P:leaf senescence"/>
    <property type="evidence" value="ECO:0007669"/>
    <property type="project" value="UniProtKB-ARBA"/>
</dbReference>
<dbReference type="OrthoDB" id="1888929at2759"/>
<gene>
    <name evidence="9" type="ORF">GSCOC_T00027761001</name>
</gene>
<dbReference type="AlphaFoldDB" id="A0A068UKB5"/>